<evidence type="ECO:0000313" key="1">
    <source>
        <dbReference type="EMBL" id="JAD78188.1"/>
    </source>
</evidence>
<name>A0A0A9CUT5_ARUDO</name>
<dbReference type="EMBL" id="GBRH01219707">
    <property type="protein sequence ID" value="JAD78188.1"/>
    <property type="molecule type" value="Transcribed_RNA"/>
</dbReference>
<accession>A0A0A9CUT5</accession>
<protein>
    <submittedName>
        <fullName evidence="1">Uncharacterized protein</fullName>
    </submittedName>
</protein>
<sequence length="75" mass="8419">MEHELVATMVLSVSYQNLGQSRLYSAPDQSRTWPLLMDPSDTLYIALQQEDLHLSSQSFHVLGQAGTSLKNPEPF</sequence>
<reference evidence="1" key="2">
    <citation type="journal article" date="2015" name="Data Brief">
        <title>Shoot transcriptome of the giant reed, Arundo donax.</title>
        <authorList>
            <person name="Barrero R.A."/>
            <person name="Guerrero F.D."/>
            <person name="Moolhuijzen P."/>
            <person name="Goolsby J.A."/>
            <person name="Tidwell J."/>
            <person name="Bellgard S.E."/>
            <person name="Bellgard M.I."/>
        </authorList>
    </citation>
    <scope>NUCLEOTIDE SEQUENCE</scope>
    <source>
        <tissue evidence="1">Shoot tissue taken approximately 20 cm above the soil surface</tissue>
    </source>
</reference>
<reference evidence="1" key="1">
    <citation type="submission" date="2014-09" db="EMBL/GenBank/DDBJ databases">
        <authorList>
            <person name="Magalhaes I.L.F."/>
            <person name="Oliveira U."/>
            <person name="Santos F.R."/>
            <person name="Vidigal T.H.D.A."/>
            <person name="Brescovit A.D."/>
            <person name="Santos A.J."/>
        </authorList>
    </citation>
    <scope>NUCLEOTIDE SEQUENCE</scope>
    <source>
        <tissue evidence="1">Shoot tissue taken approximately 20 cm above the soil surface</tissue>
    </source>
</reference>
<organism evidence="1">
    <name type="scientific">Arundo donax</name>
    <name type="common">Giant reed</name>
    <name type="synonym">Donax arundinaceus</name>
    <dbReference type="NCBI Taxonomy" id="35708"/>
    <lineage>
        <taxon>Eukaryota</taxon>
        <taxon>Viridiplantae</taxon>
        <taxon>Streptophyta</taxon>
        <taxon>Embryophyta</taxon>
        <taxon>Tracheophyta</taxon>
        <taxon>Spermatophyta</taxon>
        <taxon>Magnoliopsida</taxon>
        <taxon>Liliopsida</taxon>
        <taxon>Poales</taxon>
        <taxon>Poaceae</taxon>
        <taxon>PACMAD clade</taxon>
        <taxon>Arundinoideae</taxon>
        <taxon>Arundineae</taxon>
        <taxon>Arundo</taxon>
    </lineage>
</organism>
<proteinExistence type="predicted"/>
<dbReference type="AlphaFoldDB" id="A0A0A9CUT5"/>